<comment type="similarity">
    <text evidence="1">Belongs to the peptidase A1 family.</text>
</comment>
<dbReference type="OrthoDB" id="4074350at2759"/>
<reference evidence="6 7" key="1">
    <citation type="submission" date="2016-03" db="EMBL/GenBank/DDBJ databases">
        <authorList>
            <person name="Ploux O."/>
        </authorList>
    </citation>
    <scope>NUCLEOTIDE SEQUENCE [LARGE SCALE GENOMIC DNA]</scope>
    <source>
        <strain evidence="6 7">UAMH 11012</strain>
    </source>
</reference>
<proteinExistence type="inferred from homology"/>
<sequence>MHFWSVLLTGICLNVGHFCYAAPVSSTSSTTAPVATATPLVIPPSQMWDGNDGPWSSFFLRVGSPPQTVRVLVSTSSNQPLVVLPDGCSSEVSSCGDDRGGIFQTNTSTTWTSRNSTAGNTYAVAVNSNIGLIPTVEYGSDTLALSYLGSGTPALAKQLVGGITTTDLFTGVFGLNPLATNFSSDTPEVASYMSTLKAQNQIPSLSYGYTAGNGYRFNTVLASLTLGGFDASLFNANNLTFAFQSNSDLTVNIKSISQTSASANSTISSTSFPAYIDTTTPYLWLPNDVCDQFEEAFGLTYDNTSGLYLINDTLHNTLISQNANITFTLGNGTSSETVDIVLPYAAFDLTASWPLVETSSYYFPLKRANTTSQITLGRTFLQEAYLIADYERNTFSVHQMKWDPNASAAITSILPPSASPSPASAPVSESKKNKVPTTTIVAATICGAVFLTVLAASIILIRQRQRKLDILIKSPPTPAPSAIFYSTAAGGAECTHCHSISSTPEPVHSSLSSTQTSSMDNARRLSITPPLNGLTVAPISPMSPVQLRSIGQAQSPTSPGGGPIIPPRFSSLDRVASPTSYYAAYRVPSVASNIHELPAREEVATEMVGTPVESILNAALDQVLANHAIEQTGRQAQRQRQSYIPYQAPNSPPPMTRESRRYTGVHSPVYGQSPTSLQSPDLDQLQDLASNRDIGSNSDRRTSAWIHSTSPAIHSPVYGQESATLNRRSMFTFDIHPQLRTASPFSSRPLPHNQPQMRERTQTMPIIQVRAPTQTGAHSQSPPQTRIHGQPQAQSAGRGRDLIREHEERMAEWRAMRGPVPTSGPVSPPPHGEVVSPTSPTVLDAREYSWLRLDAGSQ</sequence>
<dbReference type="EMBL" id="FJOG01000001">
    <property type="protein sequence ID" value="CZR51260.1"/>
    <property type="molecule type" value="Genomic_DNA"/>
</dbReference>
<feature type="region of interest" description="Disordered" evidence="2">
    <location>
        <begin position="645"/>
        <end position="681"/>
    </location>
</feature>
<dbReference type="STRING" id="576137.A0A1L7WEQ3"/>
<feature type="region of interest" description="Disordered" evidence="2">
    <location>
        <begin position="815"/>
        <end position="841"/>
    </location>
</feature>
<dbReference type="AlphaFoldDB" id="A0A1L7WEQ3"/>
<keyword evidence="3" id="KW-0472">Membrane</keyword>
<dbReference type="PROSITE" id="PS51767">
    <property type="entry name" value="PEPTIDASE_A1"/>
    <property type="match status" value="1"/>
</dbReference>
<keyword evidence="3" id="KW-1133">Transmembrane helix</keyword>
<name>A0A1L7WEQ3_9HELO</name>
<dbReference type="GO" id="GO:0004190">
    <property type="term" value="F:aspartic-type endopeptidase activity"/>
    <property type="evidence" value="ECO:0007669"/>
    <property type="project" value="InterPro"/>
</dbReference>
<dbReference type="GO" id="GO:0000324">
    <property type="term" value="C:fungal-type vacuole"/>
    <property type="evidence" value="ECO:0007669"/>
    <property type="project" value="TreeGrafter"/>
</dbReference>
<dbReference type="InterPro" id="IPR033121">
    <property type="entry name" value="PEPTIDASE_A1"/>
</dbReference>
<dbReference type="PRINTS" id="PR00792">
    <property type="entry name" value="PEPSIN"/>
</dbReference>
<feature type="compositionally biased region" description="Polar residues" evidence="2">
    <location>
        <begin position="773"/>
        <end position="784"/>
    </location>
</feature>
<keyword evidence="4" id="KW-0732">Signal</keyword>
<gene>
    <name evidence="6" type="ORF">PAC_01135</name>
</gene>
<dbReference type="Proteomes" id="UP000184330">
    <property type="component" value="Unassembled WGS sequence"/>
</dbReference>
<feature type="region of interest" description="Disordered" evidence="2">
    <location>
        <begin position="498"/>
        <end position="525"/>
    </location>
</feature>
<feature type="transmembrane region" description="Helical" evidence="3">
    <location>
        <begin position="440"/>
        <end position="461"/>
    </location>
</feature>
<evidence type="ECO:0000256" key="3">
    <source>
        <dbReference type="SAM" id="Phobius"/>
    </source>
</evidence>
<feature type="signal peptide" evidence="4">
    <location>
        <begin position="1"/>
        <end position="21"/>
    </location>
</feature>
<evidence type="ECO:0000313" key="7">
    <source>
        <dbReference type="Proteomes" id="UP000184330"/>
    </source>
</evidence>
<organism evidence="6 7">
    <name type="scientific">Phialocephala subalpina</name>
    <dbReference type="NCBI Taxonomy" id="576137"/>
    <lineage>
        <taxon>Eukaryota</taxon>
        <taxon>Fungi</taxon>
        <taxon>Dikarya</taxon>
        <taxon>Ascomycota</taxon>
        <taxon>Pezizomycotina</taxon>
        <taxon>Leotiomycetes</taxon>
        <taxon>Helotiales</taxon>
        <taxon>Mollisiaceae</taxon>
        <taxon>Phialocephala</taxon>
        <taxon>Phialocephala fortinii species complex</taxon>
    </lineage>
</organism>
<dbReference type="InterPro" id="IPR001461">
    <property type="entry name" value="Aspartic_peptidase_A1"/>
</dbReference>
<protein>
    <recommendedName>
        <fullName evidence="5">Peptidase A1 domain-containing protein</fullName>
    </recommendedName>
</protein>
<keyword evidence="3" id="KW-0812">Transmembrane</keyword>
<dbReference type="PANTHER" id="PTHR47966">
    <property type="entry name" value="BETA-SITE APP-CLEAVING ENZYME, ISOFORM A-RELATED"/>
    <property type="match status" value="1"/>
</dbReference>
<evidence type="ECO:0000256" key="4">
    <source>
        <dbReference type="SAM" id="SignalP"/>
    </source>
</evidence>
<dbReference type="Gene3D" id="2.40.70.10">
    <property type="entry name" value="Acid Proteases"/>
    <property type="match status" value="2"/>
</dbReference>
<keyword evidence="7" id="KW-1185">Reference proteome</keyword>
<accession>A0A1L7WEQ3</accession>
<dbReference type="Pfam" id="PF00026">
    <property type="entry name" value="Asp"/>
    <property type="match status" value="1"/>
</dbReference>
<evidence type="ECO:0000256" key="1">
    <source>
        <dbReference type="ARBA" id="ARBA00007447"/>
    </source>
</evidence>
<feature type="domain" description="Peptidase A1" evidence="5">
    <location>
        <begin position="56"/>
        <end position="398"/>
    </location>
</feature>
<feature type="region of interest" description="Disordered" evidence="2">
    <location>
        <begin position="773"/>
        <end position="799"/>
    </location>
</feature>
<evidence type="ECO:0000256" key="2">
    <source>
        <dbReference type="SAM" id="MobiDB-lite"/>
    </source>
</evidence>
<dbReference type="GO" id="GO:0006508">
    <property type="term" value="P:proteolysis"/>
    <property type="evidence" value="ECO:0007669"/>
    <property type="project" value="InterPro"/>
</dbReference>
<feature type="chain" id="PRO_5013041259" description="Peptidase A1 domain-containing protein" evidence="4">
    <location>
        <begin position="22"/>
        <end position="858"/>
    </location>
</feature>
<evidence type="ECO:0000313" key="6">
    <source>
        <dbReference type="EMBL" id="CZR51260.1"/>
    </source>
</evidence>
<dbReference type="PANTHER" id="PTHR47966:SF51">
    <property type="entry name" value="BETA-SITE APP-CLEAVING ENZYME, ISOFORM A-RELATED"/>
    <property type="match status" value="1"/>
</dbReference>
<evidence type="ECO:0000259" key="5">
    <source>
        <dbReference type="PROSITE" id="PS51767"/>
    </source>
</evidence>
<dbReference type="SUPFAM" id="SSF50630">
    <property type="entry name" value="Acid proteases"/>
    <property type="match status" value="1"/>
</dbReference>
<feature type="compositionally biased region" description="Low complexity" evidence="2">
    <location>
        <begin position="509"/>
        <end position="518"/>
    </location>
</feature>
<dbReference type="InterPro" id="IPR021109">
    <property type="entry name" value="Peptidase_aspartic_dom_sf"/>
</dbReference>